<dbReference type="HOGENOM" id="CLU_332041_0_0_1"/>
<dbReference type="PANTHER" id="PTHR10622:SF10">
    <property type="entry name" value="HET DOMAIN-CONTAINING PROTEIN"/>
    <property type="match status" value="1"/>
</dbReference>
<dbReference type="eggNOG" id="KOG2217">
    <property type="taxonomic scope" value="Eukaryota"/>
</dbReference>
<dbReference type="GeneID" id="19241774"/>
<dbReference type="RefSeq" id="XP_007785680.1">
    <property type="nucleotide sequence ID" value="XM_007787490.1"/>
</dbReference>
<proteinExistence type="predicted"/>
<dbReference type="Proteomes" id="UP000019373">
    <property type="component" value="Unassembled WGS sequence"/>
</dbReference>
<dbReference type="OrthoDB" id="674604at2759"/>
<feature type="compositionally biased region" description="Basic and acidic residues" evidence="1">
    <location>
        <begin position="606"/>
        <end position="831"/>
    </location>
</feature>
<organism evidence="3 4">
    <name type="scientific">Endocarpon pusillum (strain Z07020 / HMAS-L-300199)</name>
    <name type="common">Lichen-forming fungus</name>
    <dbReference type="NCBI Taxonomy" id="1263415"/>
    <lineage>
        <taxon>Eukaryota</taxon>
        <taxon>Fungi</taxon>
        <taxon>Dikarya</taxon>
        <taxon>Ascomycota</taxon>
        <taxon>Pezizomycotina</taxon>
        <taxon>Eurotiomycetes</taxon>
        <taxon>Chaetothyriomycetidae</taxon>
        <taxon>Verrucariales</taxon>
        <taxon>Verrucariaceae</taxon>
        <taxon>Endocarpon</taxon>
    </lineage>
</organism>
<sequence>MWLINTTTLKLEAFTSCPLGEYAILSHTWEDEELDLNTFASGHGREMKGYNKIQNCCMQAKTHGLDYAWVDTVCIDKRSSTELSEAINSMFSWYAAAAVCYVYLADMCSTGSVSLQAVADPLKNCRWFTRGWTLQELLAPKVVKFYARDWSLIGTKEELASVIHTITGIDENALASVKDMRKCSIAQRISWASGRKTTRIEDLAYCLLGVFDVNMPLLYGEGMRAFMRLQRTIIENSDDESIFAWSGVGDDGSGMLAKSPDCFAESGDIMTSIEGLGRLPYSMTNRGLAIECELTRYRMNTYITPLRCFRYQPDSKPGILGIYLCRTNVDDQYQRVLVDGTDLFAIATWDPCNATKRQLHIPDEAHVALAPRIGLPILSFQPQTSPVHPVIQHEHAGRSERPASVGTAGFPRQHDCHQGPLLPWRNEWWLQTKQHDLESGMISVMFPSTPMAVENCHTEPVHREVILQNFEEGFQCFDSRLLITDNMRVGFNVDFEPVCVLYTPWLPRYWFTGPQYQLFSFGNNVSYNKLDGKLALSNPSSPDLWVLRGHRSKGLEAVINTRPPHSYIKRQLVISMRPVPIDEDNVNGLVWYLKTEVKEIDHEFVSRLSESESERERERERERESERESESESERERERERERESERESESERERERERERESERESESERERERERERESERESESERERERERERESERESESERERERERERESERESESERERERERERESERESESERERERERERESERESESERERERERERESERESESERERERERERESERESESERERERERERESERESESERERESESESERESERMQANKSRGVVKEPHSCGTMADLTPILAMTRKEK</sequence>
<evidence type="ECO:0000313" key="4">
    <source>
        <dbReference type="Proteomes" id="UP000019373"/>
    </source>
</evidence>
<feature type="domain" description="Heterokaryon incompatibility" evidence="2">
    <location>
        <begin position="22"/>
        <end position="110"/>
    </location>
</feature>
<reference evidence="4" key="1">
    <citation type="journal article" date="2014" name="BMC Genomics">
        <title>Genome characteristics reveal the impact of lichenization on lichen-forming fungus Endocarpon pusillum Hedwig (Verrucariales, Ascomycota).</title>
        <authorList>
            <person name="Wang Y.-Y."/>
            <person name="Liu B."/>
            <person name="Zhang X.-Y."/>
            <person name="Zhou Q.-M."/>
            <person name="Zhang T."/>
            <person name="Li H."/>
            <person name="Yu Y.-F."/>
            <person name="Zhang X.-L."/>
            <person name="Hao X.-Y."/>
            <person name="Wang M."/>
            <person name="Wang L."/>
            <person name="Wei J.-C."/>
        </authorList>
    </citation>
    <scope>NUCLEOTIDE SEQUENCE [LARGE SCALE GENOMIC DNA]</scope>
    <source>
        <strain evidence="4">Z07020 / HMAS-L-300199</strain>
    </source>
</reference>
<name>U1GY04_ENDPU</name>
<evidence type="ECO:0000313" key="3">
    <source>
        <dbReference type="EMBL" id="ERF77016.1"/>
    </source>
</evidence>
<accession>U1GY04</accession>
<dbReference type="InterPro" id="IPR010730">
    <property type="entry name" value="HET"/>
</dbReference>
<feature type="region of interest" description="Disordered" evidence="1">
    <location>
        <begin position="606"/>
        <end position="862"/>
    </location>
</feature>
<dbReference type="AlphaFoldDB" id="U1GY04"/>
<dbReference type="EMBL" id="KE720677">
    <property type="protein sequence ID" value="ERF77016.1"/>
    <property type="molecule type" value="Genomic_DNA"/>
</dbReference>
<keyword evidence="4" id="KW-1185">Reference proteome</keyword>
<gene>
    <name evidence="3" type="ORF">EPUS_06884</name>
</gene>
<evidence type="ECO:0000259" key="2">
    <source>
        <dbReference type="Pfam" id="PF06985"/>
    </source>
</evidence>
<protein>
    <recommendedName>
        <fullName evidence="2">Heterokaryon incompatibility domain-containing protein</fullName>
    </recommendedName>
</protein>
<dbReference type="Pfam" id="PF06985">
    <property type="entry name" value="HET"/>
    <property type="match status" value="1"/>
</dbReference>
<evidence type="ECO:0000256" key="1">
    <source>
        <dbReference type="SAM" id="MobiDB-lite"/>
    </source>
</evidence>
<dbReference type="PANTHER" id="PTHR10622">
    <property type="entry name" value="HET DOMAIN-CONTAINING PROTEIN"/>
    <property type="match status" value="1"/>
</dbReference>